<dbReference type="GO" id="GO:0004308">
    <property type="term" value="F:exo-alpha-sialidase activity"/>
    <property type="evidence" value="ECO:0007669"/>
    <property type="project" value="InterPro"/>
</dbReference>
<sequence>MKTVSMKKTVLALCISALLSGQGMAQNTAQPANYEFQYEENSNFLYPIDLTDKFKSQNLFNLENGSITLRVSSALGFMTFLGVSNSESATQYASFYVNRANGTDTFGIELRNGGNLIHNSDLRVTLPANHTDFRTLTYTFDKDNQQITIYVDGEKVKTHSASKFFADIPGLNSAF</sequence>
<dbReference type="AlphaFoldDB" id="A0A0J5S0P5"/>
<dbReference type="InterPro" id="IPR004124">
    <property type="entry name" value="Glyco_hydro_33_N"/>
</dbReference>
<dbReference type="GO" id="GO:0005975">
    <property type="term" value="P:carbohydrate metabolic process"/>
    <property type="evidence" value="ECO:0007669"/>
    <property type="project" value="InterPro"/>
</dbReference>
<evidence type="ECO:0000313" key="4">
    <source>
        <dbReference type="Proteomes" id="UP000036270"/>
    </source>
</evidence>
<gene>
    <name evidence="3" type="ORF">RO21_11865</name>
</gene>
<keyword evidence="4" id="KW-1185">Reference proteome</keyword>
<dbReference type="SUPFAM" id="SSF49899">
    <property type="entry name" value="Concanavalin A-like lectins/glucanases"/>
    <property type="match status" value="1"/>
</dbReference>
<name>A0A0J5S0P5_9PAST</name>
<comment type="caution">
    <text evidence="3">The sequence shown here is derived from an EMBL/GenBank/DDBJ whole genome shotgun (WGS) entry which is preliminary data.</text>
</comment>
<feature type="domain" description="Glycoside hydrolase family 33 N-terminal" evidence="2">
    <location>
        <begin position="52"/>
        <end position="175"/>
    </location>
</feature>
<dbReference type="RefSeq" id="WP_047977990.1">
    <property type="nucleotide sequence ID" value="NZ_JWIZ01000113.1"/>
</dbReference>
<organism evidence="3 4">
    <name type="scientific">Muribacter muris</name>
    <dbReference type="NCBI Taxonomy" id="67855"/>
    <lineage>
        <taxon>Bacteria</taxon>
        <taxon>Pseudomonadati</taxon>
        <taxon>Pseudomonadota</taxon>
        <taxon>Gammaproteobacteria</taxon>
        <taxon>Pasteurellales</taxon>
        <taxon>Pasteurellaceae</taxon>
        <taxon>Muribacter</taxon>
    </lineage>
</organism>
<dbReference type="PATRIC" id="fig|67855.3.peg.147"/>
<reference evidence="3 4" key="1">
    <citation type="submission" date="2014-12" db="EMBL/GenBank/DDBJ databases">
        <title>Reclassification of Actinobacillus muris as Muribacter muris.</title>
        <authorList>
            <person name="Christensen H."/>
            <person name="Nicklas W."/>
            <person name="Bisgaard M."/>
        </authorList>
    </citation>
    <scope>NUCLEOTIDE SEQUENCE [LARGE SCALE GENOMIC DNA]</scope>
    <source>
        <strain evidence="3 4">Ackerman80-443D</strain>
    </source>
</reference>
<dbReference type="Pfam" id="PF02973">
    <property type="entry name" value="Sialidase"/>
    <property type="match status" value="1"/>
</dbReference>
<dbReference type="EMBL" id="JWIZ01000113">
    <property type="protein sequence ID" value="KMK50432.1"/>
    <property type="molecule type" value="Genomic_DNA"/>
</dbReference>
<evidence type="ECO:0000313" key="3">
    <source>
        <dbReference type="EMBL" id="KMK50432.1"/>
    </source>
</evidence>
<feature type="signal peptide" evidence="1">
    <location>
        <begin position="1"/>
        <end position="25"/>
    </location>
</feature>
<dbReference type="InterPro" id="IPR013320">
    <property type="entry name" value="ConA-like_dom_sf"/>
</dbReference>
<dbReference type="Proteomes" id="UP000036270">
    <property type="component" value="Unassembled WGS sequence"/>
</dbReference>
<proteinExistence type="predicted"/>
<dbReference type="Gene3D" id="2.60.120.200">
    <property type="match status" value="1"/>
</dbReference>
<evidence type="ECO:0000256" key="1">
    <source>
        <dbReference type="SAM" id="SignalP"/>
    </source>
</evidence>
<evidence type="ECO:0000259" key="2">
    <source>
        <dbReference type="Pfam" id="PF02973"/>
    </source>
</evidence>
<keyword evidence="1" id="KW-0732">Signal</keyword>
<feature type="chain" id="PRO_5005264337" description="Glycoside hydrolase family 33 N-terminal domain-containing protein" evidence="1">
    <location>
        <begin position="26"/>
        <end position="175"/>
    </location>
</feature>
<dbReference type="STRING" id="67855.RO21_11865"/>
<accession>A0A0J5S0P5</accession>
<protein>
    <recommendedName>
        <fullName evidence="2">Glycoside hydrolase family 33 N-terminal domain-containing protein</fullName>
    </recommendedName>
</protein>